<organism evidence="1 2">
    <name type="scientific">Polaribacter dokdonensis DSW-5</name>
    <dbReference type="NCBI Taxonomy" id="1300348"/>
    <lineage>
        <taxon>Bacteria</taxon>
        <taxon>Pseudomonadati</taxon>
        <taxon>Bacteroidota</taxon>
        <taxon>Flavobacteriia</taxon>
        <taxon>Flavobacteriales</taxon>
        <taxon>Flavobacteriaceae</taxon>
    </lineage>
</organism>
<accession>A0A0M9CFL5</accession>
<dbReference type="PATRIC" id="fig|1300348.6.peg.728"/>
<evidence type="ECO:0000313" key="1">
    <source>
        <dbReference type="EMBL" id="KOY51169.1"/>
    </source>
</evidence>
<comment type="caution">
    <text evidence="1">The sequence shown here is derived from an EMBL/GenBank/DDBJ whole genome shotgun (WGS) entry which is preliminary data.</text>
</comment>
<protein>
    <submittedName>
        <fullName evidence="1">Uncharacterized protein</fullName>
    </submittedName>
</protein>
<dbReference type="EMBL" id="LGBR01000001">
    <property type="protein sequence ID" value="KOY51169.1"/>
    <property type="molecule type" value="Genomic_DNA"/>
</dbReference>
<evidence type="ECO:0000313" key="2">
    <source>
        <dbReference type="Proteomes" id="UP000037716"/>
    </source>
</evidence>
<reference evidence="1 2" key="1">
    <citation type="submission" date="2015-07" db="EMBL/GenBank/DDBJ databases">
        <title>Genome of Polaribacter dokdonenesis DSW-5, isolated from seawater off Dokdo in Korea.</title>
        <authorList>
            <person name="Yoon K."/>
            <person name="Song J.Y."/>
            <person name="Kim J.F."/>
        </authorList>
    </citation>
    <scope>NUCLEOTIDE SEQUENCE [LARGE SCALE GENOMIC DNA]</scope>
    <source>
        <strain evidence="1 2">DSW-5</strain>
    </source>
</reference>
<sequence>MRTKEYFTSYAKSSKKFNLKEEDTVYDQFVYWFRDFLDSAE</sequence>
<gene>
    <name evidence="1" type="ORF">I602_729</name>
</gene>
<dbReference type="STRING" id="1300348.I602_729"/>
<dbReference type="Proteomes" id="UP000037716">
    <property type="component" value="Unassembled WGS sequence"/>
</dbReference>
<dbReference type="AlphaFoldDB" id="A0A0M9CFL5"/>
<proteinExistence type="predicted"/>
<name>A0A0M9CFL5_9FLAO</name>